<dbReference type="InterPro" id="IPR052373">
    <property type="entry name" value="Gamma-glu_amide_hydrolase"/>
</dbReference>
<gene>
    <name evidence="3" type="ORF">SAMN06296036_1033</name>
</gene>
<sequence>MCRLFGFRSVIQSQVHSSLVGAENSFMTLSSDHPDGWGVAYYIEGSPHVMKSESSAINDHLFQKVSGLVASQTVLAHLRKATLGTVNVANTHPFQYGKWVFAHNGNINQFDSYRDELLALIPMGMRRFILGNTDSEVIFFIILAELARKVSLRERSITATTLVAAIKIAVNKICDIIGPYERQHSKPSLTYLTFIITNGEAMAAHHGGQPLWYSTYKNKCPDRESCPSFNEVCESPSRSGYVNHLLFSSEQIDGENLWQEMLPGAILATDQTMMMTYGRSAGRDDA</sequence>
<dbReference type="RefSeq" id="WP_132316374.1">
    <property type="nucleotide sequence ID" value="NZ_FWZT01000003.1"/>
</dbReference>
<dbReference type="InterPro" id="IPR017932">
    <property type="entry name" value="GATase_2_dom"/>
</dbReference>
<organism evidence="3 4">
    <name type="scientific">Pseudobacteriovorax antillogorgiicola</name>
    <dbReference type="NCBI Taxonomy" id="1513793"/>
    <lineage>
        <taxon>Bacteria</taxon>
        <taxon>Pseudomonadati</taxon>
        <taxon>Bdellovibrionota</taxon>
        <taxon>Oligoflexia</taxon>
        <taxon>Oligoflexales</taxon>
        <taxon>Pseudobacteriovoracaceae</taxon>
        <taxon>Pseudobacteriovorax</taxon>
    </lineage>
</organism>
<dbReference type="EMBL" id="FWZT01000003">
    <property type="protein sequence ID" value="SME99526.1"/>
    <property type="molecule type" value="Genomic_DNA"/>
</dbReference>
<evidence type="ECO:0000256" key="1">
    <source>
        <dbReference type="ARBA" id="ARBA00022962"/>
    </source>
</evidence>
<dbReference type="PANTHER" id="PTHR43187">
    <property type="entry name" value="GLUTAMINE AMIDOTRANSFERASE DUG3-RELATED"/>
    <property type="match status" value="1"/>
</dbReference>
<reference evidence="4" key="1">
    <citation type="submission" date="2017-04" db="EMBL/GenBank/DDBJ databases">
        <authorList>
            <person name="Varghese N."/>
            <person name="Submissions S."/>
        </authorList>
    </citation>
    <scope>NUCLEOTIDE SEQUENCE [LARGE SCALE GENOMIC DNA]</scope>
    <source>
        <strain evidence="4">RKEM611</strain>
    </source>
</reference>
<dbReference type="OrthoDB" id="321954at2"/>
<protein>
    <submittedName>
        <fullName evidence="3">Glutamine amidotransferase</fullName>
    </submittedName>
</protein>
<dbReference type="PANTHER" id="PTHR43187:SF1">
    <property type="entry name" value="GLUTAMINE AMIDOTRANSFERASE DUG3-RELATED"/>
    <property type="match status" value="1"/>
</dbReference>
<dbReference type="Gene3D" id="3.60.20.10">
    <property type="entry name" value="Glutamine Phosphoribosylpyrophosphate, subunit 1, domain 1"/>
    <property type="match status" value="1"/>
</dbReference>
<dbReference type="STRING" id="1513793.SAMN06296036_1033"/>
<evidence type="ECO:0000313" key="4">
    <source>
        <dbReference type="Proteomes" id="UP000192907"/>
    </source>
</evidence>
<dbReference type="Pfam" id="PF13230">
    <property type="entry name" value="GATase_4"/>
    <property type="match status" value="1"/>
</dbReference>
<keyword evidence="4" id="KW-1185">Reference proteome</keyword>
<dbReference type="PROSITE" id="PS51278">
    <property type="entry name" value="GATASE_TYPE_2"/>
    <property type="match status" value="1"/>
</dbReference>
<dbReference type="AlphaFoldDB" id="A0A1Y6B974"/>
<keyword evidence="1 3" id="KW-0315">Glutamine amidotransferase</keyword>
<dbReference type="InterPro" id="IPR026869">
    <property type="entry name" value="EgtC-like"/>
</dbReference>
<evidence type="ECO:0000313" key="3">
    <source>
        <dbReference type="EMBL" id="SME99526.1"/>
    </source>
</evidence>
<dbReference type="Proteomes" id="UP000192907">
    <property type="component" value="Unassembled WGS sequence"/>
</dbReference>
<proteinExistence type="predicted"/>
<keyword evidence="3" id="KW-0808">Transferase</keyword>
<dbReference type="InterPro" id="IPR029055">
    <property type="entry name" value="Ntn_hydrolases_N"/>
</dbReference>
<dbReference type="GO" id="GO:0016740">
    <property type="term" value="F:transferase activity"/>
    <property type="evidence" value="ECO:0007669"/>
    <property type="project" value="UniProtKB-KW"/>
</dbReference>
<feature type="domain" description="Glutamine amidotransferase type-2" evidence="2">
    <location>
        <begin position="2"/>
        <end position="286"/>
    </location>
</feature>
<evidence type="ECO:0000259" key="2">
    <source>
        <dbReference type="PROSITE" id="PS51278"/>
    </source>
</evidence>
<name>A0A1Y6B974_9BACT</name>
<accession>A0A1Y6B974</accession>
<dbReference type="CDD" id="cd01908">
    <property type="entry name" value="YafJ"/>
    <property type="match status" value="1"/>
</dbReference>
<dbReference type="SUPFAM" id="SSF56235">
    <property type="entry name" value="N-terminal nucleophile aminohydrolases (Ntn hydrolases)"/>
    <property type="match status" value="1"/>
</dbReference>